<feature type="domain" description="Multidrug resistance protein MdtA-like C-terminal permuted SH3" evidence="3">
    <location>
        <begin position="362"/>
        <end position="403"/>
    </location>
</feature>
<dbReference type="GO" id="GO:0015562">
    <property type="term" value="F:efflux transmembrane transporter activity"/>
    <property type="evidence" value="ECO:0007669"/>
    <property type="project" value="TreeGrafter"/>
</dbReference>
<evidence type="ECO:0000259" key="3">
    <source>
        <dbReference type="Pfam" id="PF25967"/>
    </source>
</evidence>
<gene>
    <name evidence="4" type="ordered locus">Runsl_1142</name>
</gene>
<protein>
    <submittedName>
        <fullName evidence="4">Efflux transporter, RND family, MFP subunit</fullName>
    </submittedName>
</protein>
<dbReference type="Pfam" id="PF25967">
    <property type="entry name" value="RND-MFP_C"/>
    <property type="match status" value="1"/>
</dbReference>
<dbReference type="PANTHER" id="PTHR30469:SF33">
    <property type="entry name" value="SLR1207 PROTEIN"/>
    <property type="match status" value="1"/>
</dbReference>
<keyword evidence="2" id="KW-0812">Transmembrane</keyword>
<reference evidence="5" key="1">
    <citation type="submission" date="2011-06" db="EMBL/GenBank/DDBJ databases">
        <title>The complete genome of chromosome of Runella slithyformis DSM 19594.</title>
        <authorList>
            <consortium name="US DOE Joint Genome Institute (JGI-PGF)"/>
            <person name="Lucas S."/>
            <person name="Han J."/>
            <person name="Lapidus A."/>
            <person name="Bruce D."/>
            <person name="Goodwin L."/>
            <person name="Pitluck S."/>
            <person name="Peters L."/>
            <person name="Kyrpides N."/>
            <person name="Mavromatis K."/>
            <person name="Ivanova N."/>
            <person name="Ovchinnikova G."/>
            <person name="Zhang X."/>
            <person name="Misra M."/>
            <person name="Detter J.C."/>
            <person name="Tapia R."/>
            <person name="Han C."/>
            <person name="Land M."/>
            <person name="Hauser L."/>
            <person name="Markowitz V."/>
            <person name="Cheng J.-F."/>
            <person name="Hugenholtz P."/>
            <person name="Woyke T."/>
            <person name="Wu D."/>
            <person name="Tindall B."/>
            <person name="Faehrich R."/>
            <person name="Brambilla E."/>
            <person name="Klenk H.-P."/>
            <person name="Eisen J.A."/>
        </authorList>
    </citation>
    <scope>NUCLEOTIDE SEQUENCE [LARGE SCALE GENOMIC DNA]</scope>
    <source>
        <strain evidence="5">ATCC 29530 / DSM 19594 / LMG 11500 / NCIMB 11436 / LSU 4</strain>
    </source>
</reference>
<dbReference type="GO" id="GO:1990281">
    <property type="term" value="C:efflux pump complex"/>
    <property type="evidence" value="ECO:0007669"/>
    <property type="project" value="TreeGrafter"/>
</dbReference>
<sequence>MDRELPEESKKEQSRRRWLWIGAFALIIAGAVWGLRTSLSNSVNTIDIRLATAEIGNVENTLTSSGEILPDFEAVITSPITAVIQQIYLDAGASVRSGDKILELDKEFTQLNFEKLKDELELKRNGIVKLRWELEKSFYDLKINDSIKVLKISSLRADIENAQRLFKAGGGTRESIDQAEQNLRIAQLEKRQLENDIRIKQQTMRADIRESEIGAQIKEKDLQELQRKLQQANIIANRAGVLTYVNKNIGSKVAEGEVLARLADLGGFKVIGSISDNYADLIRVGIPVVVRINDTQLRGTLTNILPSVQNNIVNFDVQLEDKANKLLRPKMKVEVYPVTDAHHQVVRVANGAGFTGTPVQEVFVLRPDGKAERRTVKIGLANFDFVEIKEGIRVGERVIVSDMSKYKNVKELEIR</sequence>
<organism evidence="4 5">
    <name type="scientific">Runella slithyformis (strain ATCC 29530 / DSM 19594 / LMG 11500 / NCIMB 11436 / LSU 4)</name>
    <dbReference type="NCBI Taxonomy" id="761193"/>
    <lineage>
        <taxon>Bacteria</taxon>
        <taxon>Pseudomonadati</taxon>
        <taxon>Bacteroidota</taxon>
        <taxon>Cytophagia</taxon>
        <taxon>Cytophagales</taxon>
        <taxon>Spirosomataceae</taxon>
        <taxon>Runella</taxon>
    </lineage>
</organism>
<evidence type="ECO:0000256" key="2">
    <source>
        <dbReference type="SAM" id="Phobius"/>
    </source>
</evidence>
<feature type="coiled-coil region" evidence="1">
    <location>
        <begin position="176"/>
        <end position="235"/>
    </location>
</feature>
<dbReference type="Proteomes" id="UP000000493">
    <property type="component" value="Chromosome"/>
</dbReference>
<keyword evidence="5" id="KW-1185">Reference proteome</keyword>
<dbReference type="Gene3D" id="2.40.30.170">
    <property type="match status" value="1"/>
</dbReference>
<dbReference type="RefSeq" id="WP_013926890.1">
    <property type="nucleotide sequence ID" value="NC_015703.1"/>
</dbReference>
<evidence type="ECO:0000313" key="5">
    <source>
        <dbReference type="Proteomes" id="UP000000493"/>
    </source>
</evidence>
<dbReference type="InterPro" id="IPR058627">
    <property type="entry name" value="MdtA-like_C"/>
</dbReference>
<dbReference type="PANTHER" id="PTHR30469">
    <property type="entry name" value="MULTIDRUG RESISTANCE PROTEIN MDTA"/>
    <property type="match status" value="1"/>
</dbReference>
<evidence type="ECO:0000313" key="4">
    <source>
        <dbReference type="EMBL" id="AEI47571.1"/>
    </source>
</evidence>
<proteinExistence type="predicted"/>
<keyword evidence="1" id="KW-0175">Coiled coil</keyword>
<dbReference type="Gene3D" id="2.40.50.100">
    <property type="match status" value="1"/>
</dbReference>
<dbReference type="Gene3D" id="1.10.287.470">
    <property type="entry name" value="Helix hairpin bin"/>
    <property type="match status" value="1"/>
</dbReference>
<keyword evidence="2" id="KW-1133">Transmembrane helix</keyword>
<dbReference type="Gene3D" id="2.40.420.20">
    <property type="match status" value="1"/>
</dbReference>
<dbReference type="AlphaFoldDB" id="A0A7U3ZI19"/>
<name>A0A7U3ZI19_RUNSL</name>
<feature type="transmembrane region" description="Helical" evidence="2">
    <location>
        <begin position="18"/>
        <end position="35"/>
    </location>
</feature>
<accession>A0A7U3ZI19</accession>
<evidence type="ECO:0000256" key="1">
    <source>
        <dbReference type="SAM" id="Coils"/>
    </source>
</evidence>
<keyword evidence="2" id="KW-0472">Membrane</keyword>
<dbReference type="EMBL" id="CP002859">
    <property type="protein sequence ID" value="AEI47571.1"/>
    <property type="molecule type" value="Genomic_DNA"/>
</dbReference>
<reference evidence="4 5" key="2">
    <citation type="journal article" date="2012" name="Stand. Genomic Sci.">
        <title>Complete genome sequence of the aquatic bacterium Runella slithyformis type strain (LSU 4(T)).</title>
        <authorList>
            <person name="Copeland A."/>
            <person name="Zhang X."/>
            <person name="Misra M."/>
            <person name="Lapidus A."/>
            <person name="Nolan M."/>
            <person name="Lucas S."/>
            <person name="Deshpande S."/>
            <person name="Cheng J.F."/>
            <person name="Tapia R."/>
            <person name="Goodwin L.A."/>
            <person name="Pitluck S."/>
            <person name="Liolios K."/>
            <person name="Pagani I."/>
            <person name="Ivanova N."/>
            <person name="Mikhailova N."/>
            <person name="Pati A."/>
            <person name="Chen A."/>
            <person name="Palaniappan K."/>
            <person name="Land M."/>
            <person name="Hauser L."/>
            <person name="Pan C."/>
            <person name="Jeffries C.D."/>
            <person name="Detter J.C."/>
            <person name="Brambilla E.M."/>
            <person name="Rohde M."/>
            <person name="Djao O.D."/>
            <person name="Goker M."/>
            <person name="Sikorski J."/>
            <person name="Tindall B.J."/>
            <person name="Woyke T."/>
            <person name="Bristow J."/>
            <person name="Eisen J.A."/>
            <person name="Markowitz V."/>
            <person name="Hugenholtz P."/>
            <person name="Kyrpides N.C."/>
            <person name="Klenk H.P."/>
            <person name="Mavromatis K."/>
        </authorList>
    </citation>
    <scope>NUCLEOTIDE SEQUENCE [LARGE SCALE GENOMIC DNA]</scope>
    <source>
        <strain evidence="5">ATCC 29530 / DSM 19594 / LMG 11500 / NCIMB 11436 / LSU 4</strain>
    </source>
</reference>
<dbReference type="KEGG" id="rsi:Runsl_1142"/>